<dbReference type="SUPFAM" id="SSF52096">
    <property type="entry name" value="ClpP/crotonase"/>
    <property type="match status" value="1"/>
</dbReference>
<accession>A0ABV6LZC9</accession>
<dbReference type="InterPro" id="IPR029045">
    <property type="entry name" value="ClpP/crotonase-like_dom_sf"/>
</dbReference>
<evidence type="ECO:0000313" key="1">
    <source>
        <dbReference type="EMBL" id="MFC0527568.1"/>
    </source>
</evidence>
<dbReference type="EMBL" id="JBHLUH010000009">
    <property type="protein sequence ID" value="MFC0527568.1"/>
    <property type="molecule type" value="Genomic_DNA"/>
</dbReference>
<keyword evidence="1" id="KW-0456">Lyase</keyword>
<dbReference type="InterPro" id="IPR053545">
    <property type="entry name" value="Enoyl-CoA_hydratase-like"/>
</dbReference>
<dbReference type="InterPro" id="IPR001753">
    <property type="entry name" value="Enoyl-CoA_hydra/iso"/>
</dbReference>
<comment type="caution">
    <text evidence="1">The sequence shown here is derived from an EMBL/GenBank/DDBJ whole genome shotgun (WGS) entry which is preliminary data.</text>
</comment>
<name>A0ABV6LZC9_9ACTN</name>
<dbReference type="RefSeq" id="WP_377247722.1">
    <property type="nucleotide sequence ID" value="NZ_JBHLUH010000009.1"/>
</dbReference>
<dbReference type="Proteomes" id="UP001589867">
    <property type="component" value="Unassembled WGS sequence"/>
</dbReference>
<dbReference type="Gene3D" id="3.90.226.10">
    <property type="entry name" value="2-enoyl-CoA Hydratase, Chain A, domain 1"/>
    <property type="match status" value="1"/>
</dbReference>
<dbReference type="EC" id="4.2.1.17" evidence="1"/>
<proteinExistence type="predicted"/>
<sequence length="227" mass="23399">MTRRDEFVVSVDGERPLSAEAVAVVAAACDAAEDASRYGAADAHVVVHVSGTPGPAWAAELTVGLVSKWERALRRLERLPMATVAVATGDCGGPALDALLATDHRVAATSTRLLLPVSGGGTWPGMAVYRLARQAANAAAIRRAVLFGVPLEVADALAAHLVHEVTDDVAGALARAARLAAAVSGTELAVRRQLMFDAPTVSFEDALGAHLAACDRALRRAGAWPAA</sequence>
<gene>
    <name evidence="1" type="primary">dpgB</name>
    <name evidence="1" type="ORF">ACFFIA_07850</name>
</gene>
<evidence type="ECO:0000313" key="2">
    <source>
        <dbReference type="Proteomes" id="UP001589867"/>
    </source>
</evidence>
<keyword evidence="2" id="KW-1185">Reference proteome</keyword>
<organism evidence="1 2">
    <name type="scientific">Phytohabitans kaempferiae</name>
    <dbReference type="NCBI Taxonomy" id="1620943"/>
    <lineage>
        <taxon>Bacteria</taxon>
        <taxon>Bacillati</taxon>
        <taxon>Actinomycetota</taxon>
        <taxon>Actinomycetes</taxon>
        <taxon>Micromonosporales</taxon>
        <taxon>Micromonosporaceae</taxon>
    </lineage>
</organism>
<dbReference type="NCBIfam" id="NF042431">
    <property type="entry name" value="EnCoAhydt_DpgB"/>
    <property type="match status" value="1"/>
</dbReference>
<dbReference type="Pfam" id="PF00378">
    <property type="entry name" value="ECH_1"/>
    <property type="match status" value="1"/>
</dbReference>
<reference evidence="1 2" key="1">
    <citation type="submission" date="2024-09" db="EMBL/GenBank/DDBJ databases">
        <authorList>
            <person name="Sun Q."/>
            <person name="Mori K."/>
        </authorList>
    </citation>
    <scope>NUCLEOTIDE SEQUENCE [LARGE SCALE GENOMIC DNA]</scope>
    <source>
        <strain evidence="1 2">TBRC 3947</strain>
    </source>
</reference>
<dbReference type="GO" id="GO:0004300">
    <property type="term" value="F:enoyl-CoA hydratase activity"/>
    <property type="evidence" value="ECO:0007669"/>
    <property type="project" value="UniProtKB-EC"/>
</dbReference>
<protein>
    <submittedName>
        <fullName evidence="1">Enoyl-CoA-hydratase DpgB</fullName>
        <ecNumber evidence="1">4.2.1.17</ecNumber>
    </submittedName>
</protein>